<dbReference type="SMART" id="SM00448">
    <property type="entry name" value="REC"/>
    <property type="match status" value="1"/>
</dbReference>
<dbReference type="AlphaFoldDB" id="A0A1F5VEV8"/>
<name>A0A1F5VEV8_9BACT</name>
<dbReference type="PROSITE" id="PS50110">
    <property type="entry name" value="RESPONSE_REGULATORY"/>
    <property type="match status" value="1"/>
</dbReference>
<dbReference type="Gene3D" id="3.40.50.2300">
    <property type="match status" value="1"/>
</dbReference>
<gene>
    <name evidence="4" type="ORF">A2Y62_12275</name>
</gene>
<protein>
    <submittedName>
        <fullName evidence="4">Two-component system response regulator</fullName>
    </submittedName>
</protein>
<proteinExistence type="predicted"/>
<dbReference type="SUPFAM" id="SSF52172">
    <property type="entry name" value="CheY-like"/>
    <property type="match status" value="1"/>
</dbReference>
<dbReference type="Pfam" id="PF00072">
    <property type="entry name" value="Response_reg"/>
    <property type="match status" value="1"/>
</dbReference>
<reference evidence="4 5" key="1">
    <citation type="journal article" date="2016" name="Nat. Commun.">
        <title>Thousands of microbial genomes shed light on interconnected biogeochemical processes in an aquifer system.</title>
        <authorList>
            <person name="Anantharaman K."/>
            <person name="Brown C.T."/>
            <person name="Hug L.A."/>
            <person name="Sharon I."/>
            <person name="Castelle C.J."/>
            <person name="Probst A.J."/>
            <person name="Thomas B.C."/>
            <person name="Singh A."/>
            <person name="Wilkins M.J."/>
            <person name="Karaoz U."/>
            <person name="Brodie E.L."/>
            <person name="Williams K.H."/>
            <person name="Hubbard S.S."/>
            <person name="Banfield J.F."/>
        </authorList>
    </citation>
    <scope>NUCLEOTIDE SEQUENCE [LARGE SCALE GENOMIC DNA]</scope>
</reference>
<dbReference type="GO" id="GO:0000160">
    <property type="term" value="P:phosphorelay signal transduction system"/>
    <property type="evidence" value="ECO:0007669"/>
    <property type="project" value="InterPro"/>
</dbReference>
<accession>A0A1F5VEV8</accession>
<feature type="modified residue" description="4-aspartylphosphate" evidence="2">
    <location>
        <position position="55"/>
    </location>
</feature>
<keyword evidence="1 2" id="KW-0597">Phosphoprotein</keyword>
<dbReference type="PANTHER" id="PTHR44591">
    <property type="entry name" value="STRESS RESPONSE REGULATOR PROTEIN 1"/>
    <property type="match status" value="1"/>
</dbReference>
<dbReference type="InterPro" id="IPR050595">
    <property type="entry name" value="Bact_response_regulator"/>
</dbReference>
<evidence type="ECO:0000256" key="1">
    <source>
        <dbReference type="ARBA" id="ARBA00022553"/>
    </source>
</evidence>
<sequence length="132" mass="14875">MNLKILVVEDSSIMRGYVASSLKMHFPEIESVEVDSGFEALKALPRNRFDVIITDINMPDINGLELISFIKKHPQYKDIPVIIISTEKSNEDRQKGLALGVFAYISKPFTPEELSSTIKKAIENKPSPKQKN</sequence>
<dbReference type="EMBL" id="MFGW01000195">
    <property type="protein sequence ID" value="OGF61461.1"/>
    <property type="molecule type" value="Genomic_DNA"/>
</dbReference>
<dbReference type="InterPro" id="IPR011006">
    <property type="entry name" value="CheY-like_superfamily"/>
</dbReference>
<evidence type="ECO:0000313" key="5">
    <source>
        <dbReference type="Proteomes" id="UP000178943"/>
    </source>
</evidence>
<organism evidence="4 5">
    <name type="scientific">Candidatus Fischerbacteria bacterium RBG_13_37_8</name>
    <dbReference type="NCBI Taxonomy" id="1817863"/>
    <lineage>
        <taxon>Bacteria</taxon>
        <taxon>Candidatus Fischeribacteriota</taxon>
    </lineage>
</organism>
<evidence type="ECO:0000256" key="2">
    <source>
        <dbReference type="PROSITE-ProRule" id="PRU00169"/>
    </source>
</evidence>
<evidence type="ECO:0000259" key="3">
    <source>
        <dbReference type="PROSITE" id="PS50110"/>
    </source>
</evidence>
<dbReference type="InterPro" id="IPR001789">
    <property type="entry name" value="Sig_transdc_resp-reg_receiver"/>
</dbReference>
<comment type="caution">
    <text evidence="4">The sequence shown here is derived from an EMBL/GenBank/DDBJ whole genome shotgun (WGS) entry which is preliminary data.</text>
</comment>
<evidence type="ECO:0000313" key="4">
    <source>
        <dbReference type="EMBL" id="OGF61461.1"/>
    </source>
</evidence>
<dbReference type="STRING" id="1817863.A2Y62_12275"/>
<dbReference type="PANTHER" id="PTHR44591:SF25">
    <property type="entry name" value="CHEMOTAXIS TWO-COMPONENT RESPONSE REGULATOR"/>
    <property type="match status" value="1"/>
</dbReference>
<dbReference type="Proteomes" id="UP000178943">
    <property type="component" value="Unassembled WGS sequence"/>
</dbReference>
<feature type="domain" description="Response regulatory" evidence="3">
    <location>
        <begin position="4"/>
        <end position="122"/>
    </location>
</feature>